<feature type="domain" description="Glycoside hydrolase family 5" evidence="6">
    <location>
        <begin position="69"/>
        <end position="352"/>
    </location>
</feature>
<protein>
    <recommendedName>
        <fullName evidence="6">Glycoside hydrolase family 5 domain-containing protein</fullName>
    </recommendedName>
</protein>
<dbReference type="InterPro" id="IPR001547">
    <property type="entry name" value="Glyco_hydro_5"/>
</dbReference>
<evidence type="ECO:0000256" key="1">
    <source>
        <dbReference type="ARBA" id="ARBA00005641"/>
    </source>
</evidence>
<keyword evidence="2 4" id="KW-0378">Hydrolase</keyword>
<reference evidence="7" key="1">
    <citation type="submission" date="2023-05" db="EMBL/GenBank/DDBJ databases">
        <authorList>
            <person name="Huff M."/>
        </authorList>
    </citation>
    <scope>NUCLEOTIDE SEQUENCE</scope>
</reference>
<dbReference type="InterPro" id="IPR017853">
    <property type="entry name" value="GH"/>
</dbReference>
<sequence length="535" mass="60132">MAGKKFQSEAFFLFLFLLPYIAVFCNSLPLSTSSRWIVDQATGKRVKLACVNWVSHLQPMIAEGLDKKPLKYIAGKVSSMGFNCVRFTWATYMFTRANYSKITVSQSLDNFGLKDAKAGIARNNPQVLCLSVVDLHKAVVNELGKNNIMVVLDNHVSQPKWCCSDNDGNGFFGDVNFDPKEWLQGLSIVARTYKDNPTVVAMSMRNELRGALQSKDDWRLYMEEGATTIHRENPNVLIIVSGLNFDTNLEFLKTKPFRVNFNDKLVFEAHWYAFSIPREKWIAQSNNICAYITRNAKNNYLFLIRGNNPFPLFLSEFGIDQRGVNEADNRYISCLLATAAEYDIDWALWALQGSYILREGKANHDEVYGLLDINWDDANNSSFLEKLQLIKQINQDVVPNHPTYYLLYHPLSGQCVKFCKTVYLTNCKTASRFDQHQDGGPIKLAGPSQCLGVVGEGVGARASNDCSSKWRSVSSSKLHLAAPSGPGKFLCLEKNDADSTIVTKKCLCMGDNLQNAPSCPQNPEIQWFKLVPVNV</sequence>
<evidence type="ECO:0000256" key="4">
    <source>
        <dbReference type="RuleBase" id="RU361153"/>
    </source>
</evidence>
<keyword evidence="3 4" id="KW-0326">Glycosidase</keyword>
<dbReference type="Pfam" id="PF00150">
    <property type="entry name" value="Cellulase"/>
    <property type="match status" value="1"/>
</dbReference>
<dbReference type="Gene3D" id="3.20.20.80">
    <property type="entry name" value="Glycosidases"/>
    <property type="match status" value="1"/>
</dbReference>
<feature type="signal peptide" evidence="5">
    <location>
        <begin position="1"/>
        <end position="27"/>
    </location>
</feature>
<evidence type="ECO:0000313" key="8">
    <source>
        <dbReference type="Proteomes" id="UP000834106"/>
    </source>
</evidence>
<dbReference type="GO" id="GO:0000272">
    <property type="term" value="P:polysaccharide catabolic process"/>
    <property type="evidence" value="ECO:0007669"/>
    <property type="project" value="InterPro"/>
</dbReference>
<evidence type="ECO:0000256" key="5">
    <source>
        <dbReference type="SAM" id="SignalP"/>
    </source>
</evidence>
<dbReference type="SUPFAM" id="SSF51445">
    <property type="entry name" value="(Trans)glycosidases"/>
    <property type="match status" value="1"/>
</dbReference>
<dbReference type="PANTHER" id="PTHR31263">
    <property type="entry name" value="CELLULASE FAMILY PROTEIN (AFU_ORTHOLOGUE AFUA_5G14560)"/>
    <property type="match status" value="1"/>
</dbReference>
<dbReference type="AlphaFoldDB" id="A0AAD1YSI8"/>
<keyword evidence="8" id="KW-1185">Reference proteome</keyword>
<proteinExistence type="inferred from homology"/>
<dbReference type="Proteomes" id="UP000834106">
    <property type="component" value="Chromosome 2"/>
</dbReference>
<feature type="chain" id="PRO_5042158400" description="Glycoside hydrolase family 5 domain-containing protein" evidence="5">
    <location>
        <begin position="28"/>
        <end position="535"/>
    </location>
</feature>
<keyword evidence="5" id="KW-0732">Signal</keyword>
<comment type="similarity">
    <text evidence="1 4">Belongs to the glycosyl hydrolase 5 (cellulase A) family.</text>
</comment>
<evidence type="ECO:0000256" key="2">
    <source>
        <dbReference type="ARBA" id="ARBA00022801"/>
    </source>
</evidence>
<dbReference type="GO" id="GO:0004553">
    <property type="term" value="F:hydrolase activity, hydrolyzing O-glycosyl compounds"/>
    <property type="evidence" value="ECO:0007669"/>
    <property type="project" value="InterPro"/>
</dbReference>
<evidence type="ECO:0000256" key="3">
    <source>
        <dbReference type="ARBA" id="ARBA00023295"/>
    </source>
</evidence>
<evidence type="ECO:0000259" key="6">
    <source>
        <dbReference type="Pfam" id="PF00150"/>
    </source>
</evidence>
<name>A0AAD1YSI8_9LAMI</name>
<organism evidence="7 8">
    <name type="scientific">Fraxinus pennsylvanica</name>
    <dbReference type="NCBI Taxonomy" id="56036"/>
    <lineage>
        <taxon>Eukaryota</taxon>
        <taxon>Viridiplantae</taxon>
        <taxon>Streptophyta</taxon>
        <taxon>Embryophyta</taxon>
        <taxon>Tracheophyta</taxon>
        <taxon>Spermatophyta</taxon>
        <taxon>Magnoliopsida</taxon>
        <taxon>eudicotyledons</taxon>
        <taxon>Gunneridae</taxon>
        <taxon>Pentapetalae</taxon>
        <taxon>asterids</taxon>
        <taxon>lamiids</taxon>
        <taxon>Lamiales</taxon>
        <taxon>Oleaceae</taxon>
        <taxon>Oleeae</taxon>
        <taxon>Fraxinus</taxon>
    </lineage>
</organism>
<evidence type="ECO:0000313" key="7">
    <source>
        <dbReference type="EMBL" id="CAI9755481.1"/>
    </source>
</evidence>
<accession>A0AAD1YSI8</accession>
<dbReference type="EMBL" id="OU503037">
    <property type="protein sequence ID" value="CAI9755481.1"/>
    <property type="molecule type" value="Genomic_DNA"/>
</dbReference>
<dbReference type="PANTHER" id="PTHR31263:SF68">
    <property type="entry name" value="GLYCOSIDE HYDROLASE FAMILY 5 DOMAIN-CONTAINING PROTEIN"/>
    <property type="match status" value="1"/>
</dbReference>
<gene>
    <name evidence="7" type="ORF">FPE_LOCUS2912</name>
</gene>